<dbReference type="InterPro" id="IPR011029">
    <property type="entry name" value="DEATH-like_dom_sf"/>
</dbReference>
<dbReference type="Pfam" id="PF00619">
    <property type="entry name" value="CARD"/>
    <property type="match status" value="1"/>
</dbReference>
<dbReference type="AlphaFoldDB" id="A0AAN8K7I5"/>
<evidence type="ECO:0000259" key="2">
    <source>
        <dbReference type="PROSITE" id="PS50209"/>
    </source>
</evidence>
<dbReference type="PROSITE" id="PS50209">
    <property type="entry name" value="CARD"/>
    <property type="match status" value="1"/>
</dbReference>
<sequence length="167" mass="19617">MAFSKSRGNIPKEHMDIIRHNFVYLIDELTPRYLLDHLFEAEVCDLDDVQRVRAAEEKDRAEAVRLLLEIVCSSGSEAFIKFKHCLRNSGYINVVRRLESERVIPEHIAQFYFLKSVVDILDEAFHYLIPRVVQVKTDMEDGRHRIETLEREMIEVKSDIESIKEVV</sequence>
<gene>
    <name evidence="3" type="ORF">SNE40_001903</name>
</gene>
<dbReference type="Gene3D" id="1.10.533.10">
    <property type="entry name" value="Death Domain, Fas"/>
    <property type="match status" value="1"/>
</dbReference>
<organism evidence="3 4">
    <name type="scientific">Patella caerulea</name>
    <name type="common">Rayed Mediterranean limpet</name>
    <dbReference type="NCBI Taxonomy" id="87958"/>
    <lineage>
        <taxon>Eukaryota</taxon>
        <taxon>Metazoa</taxon>
        <taxon>Spiralia</taxon>
        <taxon>Lophotrochozoa</taxon>
        <taxon>Mollusca</taxon>
        <taxon>Gastropoda</taxon>
        <taxon>Patellogastropoda</taxon>
        <taxon>Patelloidea</taxon>
        <taxon>Patellidae</taxon>
        <taxon>Patella</taxon>
    </lineage>
</organism>
<proteinExistence type="predicted"/>
<dbReference type="InterPro" id="IPR001315">
    <property type="entry name" value="CARD"/>
</dbReference>
<dbReference type="EMBL" id="JAZGQO010000002">
    <property type="protein sequence ID" value="KAK6189943.1"/>
    <property type="molecule type" value="Genomic_DNA"/>
</dbReference>
<evidence type="ECO:0000256" key="1">
    <source>
        <dbReference type="SAM" id="Coils"/>
    </source>
</evidence>
<keyword evidence="4" id="KW-1185">Reference proteome</keyword>
<reference evidence="3 4" key="1">
    <citation type="submission" date="2024-01" db="EMBL/GenBank/DDBJ databases">
        <title>The genome of the rayed Mediterranean limpet Patella caerulea (Linnaeus, 1758).</title>
        <authorList>
            <person name="Anh-Thu Weber A."/>
            <person name="Halstead-Nussloch G."/>
        </authorList>
    </citation>
    <scope>NUCLEOTIDE SEQUENCE [LARGE SCALE GENOMIC DNA]</scope>
    <source>
        <strain evidence="3">AATW-2023a</strain>
        <tissue evidence="3">Whole specimen</tissue>
    </source>
</reference>
<dbReference type="SUPFAM" id="SSF47986">
    <property type="entry name" value="DEATH domain"/>
    <property type="match status" value="1"/>
</dbReference>
<dbReference type="Proteomes" id="UP001347796">
    <property type="component" value="Unassembled WGS sequence"/>
</dbReference>
<evidence type="ECO:0000313" key="3">
    <source>
        <dbReference type="EMBL" id="KAK6189943.1"/>
    </source>
</evidence>
<name>A0AAN8K7I5_PATCE</name>
<feature type="domain" description="CARD" evidence="2">
    <location>
        <begin position="10"/>
        <end position="101"/>
    </location>
</feature>
<keyword evidence="1" id="KW-0175">Coiled coil</keyword>
<protein>
    <recommendedName>
        <fullName evidence="2">CARD domain-containing protein</fullName>
    </recommendedName>
</protein>
<accession>A0AAN8K7I5</accession>
<feature type="coiled-coil region" evidence="1">
    <location>
        <begin position="132"/>
        <end position="166"/>
    </location>
</feature>
<dbReference type="CDD" id="cd01671">
    <property type="entry name" value="CARD"/>
    <property type="match status" value="1"/>
</dbReference>
<evidence type="ECO:0000313" key="4">
    <source>
        <dbReference type="Proteomes" id="UP001347796"/>
    </source>
</evidence>
<dbReference type="GO" id="GO:0042981">
    <property type="term" value="P:regulation of apoptotic process"/>
    <property type="evidence" value="ECO:0007669"/>
    <property type="project" value="InterPro"/>
</dbReference>
<comment type="caution">
    <text evidence="3">The sequence shown here is derived from an EMBL/GenBank/DDBJ whole genome shotgun (WGS) entry which is preliminary data.</text>
</comment>